<keyword evidence="5" id="KW-0812">Transmembrane</keyword>
<evidence type="ECO:0000256" key="7">
    <source>
        <dbReference type="ARBA" id="ARBA00022989"/>
    </source>
</evidence>
<gene>
    <name evidence="14" type="ORF">EJB05_03196</name>
</gene>
<keyword evidence="4 12" id="KW-0349">Heme</keyword>
<evidence type="ECO:0000256" key="2">
    <source>
        <dbReference type="ARBA" id="ARBA00004167"/>
    </source>
</evidence>
<keyword evidence="8 13" id="KW-0560">Oxidoreductase</keyword>
<dbReference type="PANTHER" id="PTHR47953:SF19">
    <property type="entry name" value="OS06G0641600 PROTEIN"/>
    <property type="match status" value="1"/>
</dbReference>
<evidence type="ECO:0000256" key="3">
    <source>
        <dbReference type="ARBA" id="ARBA00010617"/>
    </source>
</evidence>
<dbReference type="GO" id="GO:0005506">
    <property type="term" value="F:iron ion binding"/>
    <property type="evidence" value="ECO:0007669"/>
    <property type="project" value="InterPro"/>
</dbReference>
<dbReference type="GO" id="GO:0016020">
    <property type="term" value="C:membrane"/>
    <property type="evidence" value="ECO:0007669"/>
    <property type="project" value="UniProtKB-SubCell"/>
</dbReference>
<keyword evidence="15" id="KW-1185">Reference proteome</keyword>
<evidence type="ECO:0000256" key="12">
    <source>
        <dbReference type="PIRSR" id="PIRSR602403-1"/>
    </source>
</evidence>
<evidence type="ECO:0000256" key="11">
    <source>
        <dbReference type="ARBA" id="ARBA00023136"/>
    </source>
</evidence>
<dbReference type="InterPro" id="IPR052306">
    <property type="entry name" value="CYP450_71D"/>
</dbReference>
<dbReference type="InterPro" id="IPR017972">
    <property type="entry name" value="Cyt_P450_CS"/>
</dbReference>
<reference evidence="14 15" key="1">
    <citation type="journal article" date="2019" name="Sci. Rep.">
        <title>A high-quality genome of Eragrostis curvula grass provides insights into Poaceae evolution and supports new strategies to enhance forage quality.</title>
        <authorList>
            <person name="Carballo J."/>
            <person name="Santos B.A.C.M."/>
            <person name="Zappacosta D."/>
            <person name="Garbus I."/>
            <person name="Selva J.P."/>
            <person name="Gallo C.A."/>
            <person name="Diaz A."/>
            <person name="Albertini E."/>
            <person name="Caccamo M."/>
            <person name="Echenique V."/>
        </authorList>
    </citation>
    <scope>NUCLEOTIDE SEQUENCE [LARGE SCALE GENOMIC DNA]</scope>
    <source>
        <strain evidence="15">cv. Victoria</strain>
        <tissue evidence="14">Leaf</tissue>
    </source>
</reference>
<dbReference type="InterPro" id="IPR002403">
    <property type="entry name" value="Cyt_P450_E_grp-IV"/>
</dbReference>
<dbReference type="EMBL" id="RWGY01000002">
    <property type="protein sequence ID" value="TVU51752.1"/>
    <property type="molecule type" value="Genomic_DNA"/>
</dbReference>
<comment type="caution">
    <text evidence="14">The sequence shown here is derived from an EMBL/GenBank/DDBJ whole genome shotgun (WGS) entry which is preliminary data.</text>
</comment>
<evidence type="ECO:0000256" key="1">
    <source>
        <dbReference type="ARBA" id="ARBA00001971"/>
    </source>
</evidence>
<dbReference type="OrthoDB" id="1055148at2759"/>
<evidence type="ECO:0000256" key="8">
    <source>
        <dbReference type="ARBA" id="ARBA00023002"/>
    </source>
</evidence>
<dbReference type="InterPro" id="IPR001128">
    <property type="entry name" value="Cyt_P450"/>
</dbReference>
<dbReference type="Gene3D" id="1.10.630.10">
    <property type="entry name" value="Cytochrome P450"/>
    <property type="match status" value="1"/>
</dbReference>
<keyword evidence="11" id="KW-0472">Membrane</keyword>
<evidence type="ECO:0000256" key="13">
    <source>
        <dbReference type="RuleBase" id="RU000461"/>
    </source>
</evidence>
<name>A0A5J9WSL0_9POAL</name>
<evidence type="ECO:0008006" key="16">
    <source>
        <dbReference type="Google" id="ProtNLM"/>
    </source>
</evidence>
<comment type="cofactor">
    <cofactor evidence="1 12">
        <name>heme</name>
        <dbReference type="ChEBI" id="CHEBI:30413"/>
    </cofactor>
</comment>
<evidence type="ECO:0000256" key="10">
    <source>
        <dbReference type="ARBA" id="ARBA00023033"/>
    </source>
</evidence>
<feature type="binding site" description="axial binding residue" evidence="12">
    <location>
        <position position="118"/>
    </location>
    <ligand>
        <name>heme</name>
        <dbReference type="ChEBI" id="CHEBI:30413"/>
    </ligand>
    <ligandPart>
        <name>Fe</name>
        <dbReference type="ChEBI" id="CHEBI:18248"/>
    </ligandPart>
</feature>
<dbReference type="AlphaFoldDB" id="A0A5J9WSL0"/>
<sequence length="186" mass="21123">MAKAQAEVRQVFANTNPCDHESCLDQLPYTKMVIKEALRLHPPAPLIGPRICREACNVGGFEVPKGTRVIVNSWAISRSSMYWDDAEEFRPERFEKSARDYSGTQFDYLPFGSGRRMCPGVNFGLVALDLIVARHLYYFNWDLPAGMRPEDLNMDTTIGVSARKKNQLQVVATPYEDVTVQQFRVC</sequence>
<dbReference type="GO" id="GO:0020037">
    <property type="term" value="F:heme binding"/>
    <property type="evidence" value="ECO:0007669"/>
    <property type="project" value="InterPro"/>
</dbReference>
<evidence type="ECO:0000256" key="6">
    <source>
        <dbReference type="ARBA" id="ARBA00022723"/>
    </source>
</evidence>
<keyword evidence="9 12" id="KW-0408">Iron</keyword>
<evidence type="ECO:0000313" key="15">
    <source>
        <dbReference type="Proteomes" id="UP000324897"/>
    </source>
</evidence>
<evidence type="ECO:0000256" key="5">
    <source>
        <dbReference type="ARBA" id="ARBA00022692"/>
    </source>
</evidence>
<dbReference type="Pfam" id="PF00067">
    <property type="entry name" value="p450"/>
    <property type="match status" value="1"/>
</dbReference>
<accession>A0A5J9WSL0</accession>
<dbReference type="PRINTS" id="PR00385">
    <property type="entry name" value="P450"/>
</dbReference>
<comment type="subcellular location">
    <subcellularLocation>
        <location evidence="2">Membrane</location>
        <topology evidence="2">Single-pass membrane protein</topology>
    </subcellularLocation>
</comment>
<keyword evidence="6 12" id="KW-0479">Metal-binding</keyword>
<protein>
    <recommendedName>
        <fullName evidence="16">Cytochrome P450</fullName>
    </recommendedName>
</protein>
<dbReference type="PROSITE" id="PS00086">
    <property type="entry name" value="CYTOCHROME_P450"/>
    <property type="match status" value="1"/>
</dbReference>
<feature type="non-terminal residue" evidence="14">
    <location>
        <position position="1"/>
    </location>
</feature>
<evidence type="ECO:0000256" key="4">
    <source>
        <dbReference type="ARBA" id="ARBA00022617"/>
    </source>
</evidence>
<evidence type="ECO:0000313" key="14">
    <source>
        <dbReference type="EMBL" id="TVU51752.1"/>
    </source>
</evidence>
<evidence type="ECO:0000256" key="9">
    <source>
        <dbReference type="ARBA" id="ARBA00023004"/>
    </source>
</evidence>
<dbReference type="GO" id="GO:0004497">
    <property type="term" value="F:monooxygenase activity"/>
    <property type="evidence" value="ECO:0007669"/>
    <property type="project" value="UniProtKB-KW"/>
</dbReference>
<dbReference type="InterPro" id="IPR036396">
    <property type="entry name" value="Cyt_P450_sf"/>
</dbReference>
<keyword evidence="10 13" id="KW-0503">Monooxygenase</keyword>
<dbReference type="SUPFAM" id="SSF48264">
    <property type="entry name" value="Cytochrome P450"/>
    <property type="match status" value="1"/>
</dbReference>
<comment type="similarity">
    <text evidence="3 13">Belongs to the cytochrome P450 family.</text>
</comment>
<dbReference type="Proteomes" id="UP000324897">
    <property type="component" value="Chromosome 6"/>
</dbReference>
<proteinExistence type="inferred from homology"/>
<dbReference type="PANTHER" id="PTHR47953">
    <property type="entry name" value="OS08G0105600 PROTEIN"/>
    <property type="match status" value="1"/>
</dbReference>
<dbReference type="PRINTS" id="PR00465">
    <property type="entry name" value="EP450IV"/>
</dbReference>
<dbReference type="GO" id="GO:0016705">
    <property type="term" value="F:oxidoreductase activity, acting on paired donors, with incorporation or reduction of molecular oxygen"/>
    <property type="evidence" value="ECO:0007669"/>
    <property type="project" value="InterPro"/>
</dbReference>
<organism evidence="14 15">
    <name type="scientific">Eragrostis curvula</name>
    <name type="common">weeping love grass</name>
    <dbReference type="NCBI Taxonomy" id="38414"/>
    <lineage>
        <taxon>Eukaryota</taxon>
        <taxon>Viridiplantae</taxon>
        <taxon>Streptophyta</taxon>
        <taxon>Embryophyta</taxon>
        <taxon>Tracheophyta</taxon>
        <taxon>Spermatophyta</taxon>
        <taxon>Magnoliopsida</taxon>
        <taxon>Liliopsida</taxon>
        <taxon>Poales</taxon>
        <taxon>Poaceae</taxon>
        <taxon>PACMAD clade</taxon>
        <taxon>Chloridoideae</taxon>
        <taxon>Eragrostideae</taxon>
        <taxon>Eragrostidinae</taxon>
        <taxon>Eragrostis</taxon>
    </lineage>
</organism>
<dbReference type="Gramene" id="TVU51752">
    <property type="protein sequence ID" value="TVU51752"/>
    <property type="gene ID" value="EJB05_03196"/>
</dbReference>
<keyword evidence="7" id="KW-1133">Transmembrane helix</keyword>